<keyword evidence="2" id="KW-0614">Plasmid</keyword>
<keyword evidence="3" id="KW-1185">Reference proteome</keyword>
<dbReference type="GO" id="GO:0016779">
    <property type="term" value="F:nucleotidyltransferase activity"/>
    <property type="evidence" value="ECO:0007669"/>
    <property type="project" value="InterPro"/>
</dbReference>
<gene>
    <name evidence="2" type="ORF">COO91_09092</name>
</gene>
<dbReference type="RefSeq" id="WP_100903274.1">
    <property type="nucleotide sequence ID" value="NZ_CAWNNC010000002.1"/>
</dbReference>
<dbReference type="CDD" id="cd05400">
    <property type="entry name" value="NT_2-5OAS_ClassI-CCAase"/>
    <property type="match status" value="1"/>
</dbReference>
<dbReference type="OrthoDB" id="494741at2"/>
<name>A0A2K8T5D7_9NOSO</name>
<dbReference type="InterPro" id="IPR043519">
    <property type="entry name" value="NT_sf"/>
</dbReference>
<dbReference type="InterPro" id="IPR006116">
    <property type="entry name" value="NT_2-5OAS_ClassI-CCAase"/>
</dbReference>
<accession>A0A2K8T5D7</accession>
<evidence type="ECO:0008006" key="4">
    <source>
        <dbReference type="Google" id="ProtNLM"/>
    </source>
</evidence>
<proteinExistence type="predicted"/>
<sequence>MAPHFPLTTHFEELLKNIQPPEDRIKMAQRLPRLVRSYIKASQTFLTVTPHTRLAGSYAQNMVVGEVKDVDTLVRVWGDPKANEPEAKQLIWNLKKLLDGLPAYLGYEGYAETQIEVERARRSIHVYFKDEDFHLDFVPCVAPDGFKNVLYVPDRGFNEWIASHPIGYITLLNKLNQQHGKKVKPLGKLLKHFRDHQMKNRKPKSYWLGALLLYHVQTHSLDTDACLGVLFRDLLDAIYCQYDHLLWTSDTATPNIPDPVLNHNISWNWSRTHFETFMCRIDEGRQWAAKALDADDRDEAIVYWQKIFGEGYFPSEVETAASSLAKAALPGKSLVSPTGMILSSQPASGLYTETQPTKFHGIEQV</sequence>
<evidence type="ECO:0000313" key="3">
    <source>
        <dbReference type="Proteomes" id="UP000232003"/>
    </source>
</evidence>
<dbReference type="Proteomes" id="UP000232003">
    <property type="component" value="Plasmid pNFSY01"/>
</dbReference>
<evidence type="ECO:0000313" key="2">
    <source>
        <dbReference type="EMBL" id="AUB42938.1"/>
    </source>
</evidence>
<dbReference type="Pfam" id="PF18144">
    <property type="entry name" value="SMODS"/>
    <property type="match status" value="1"/>
</dbReference>
<dbReference type="EMBL" id="CP024786">
    <property type="protein sequence ID" value="AUB42938.1"/>
    <property type="molecule type" value="Genomic_DNA"/>
</dbReference>
<organism evidence="2 3">
    <name type="scientific">Nostoc flagelliforme CCNUN1</name>
    <dbReference type="NCBI Taxonomy" id="2038116"/>
    <lineage>
        <taxon>Bacteria</taxon>
        <taxon>Bacillati</taxon>
        <taxon>Cyanobacteriota</taxon>
        <taxon>Cyanophyceae</taxon>
        <taxon>Nostocales</taxon>
        <taxon>Nostocaceae</taxon>
        <taxon>Nostoc</taxon>
    </lineage>
</organism>
<geneLocation type="plasmid" evidence="3">
    <name>pnfsy01</name>
</geneLocation>
<dbReference type="KEGG" id="nfl:COO91_09092"/>
<dbReference type="AlphaFoldDB" id="A0A2K8T5D7"/>
<keyword evidence="1" id="KW-0051">Antiviral defense</keyword>
<reference evidence="2 3" key="1">
    <citation type="submission" date="2017-11" db="EMBL/GenBank/DDBJ databases">
        <title>Complete genome of a free-living desiccation-tolerant cyanobacterium and its photosynthetic adaptation to extreme terrestrial habitat.</title>
        <authorList>
            <person name="Shang J."/>
        </authorList>
    </citation>
    <scope>NUCLEOTIDE SEQUENCE [LARGE SCALE GENOMIC DNA]</scope>
    <source>
        <strain evidence="2 3">CCNUN1</strain>
        <plasmid evidence="3">pnfsy01</plasmid>
    </source>
</reference>
<evidence type="ECO:0000256" key="1">
    <source>
        <dbReference type="ARBA" id="ARBA00023118"/>
    </source>
</evidence>
<dbReference type="SUPFAM" id="SSF81301">
    <property type="entry name" value="Nucleotidyltransferase"/>
    <property type="match status" value="1"/>
</dbReference>
<dbReference type="GO" id="GO:0051607">
    <property type="term" value="P:defense response to virus"/>
    <property type="evidence" value="ECO:0007669"/>
    <property type="project" value="UniProtKB-KW"/>
</dbReference>
<protein>
    <recommendedName>
        <fullName evidence="4">Nucleotidyltransferase</fullName>
    </recommendedName>
</protein>